<gene>
    <name evidence="1" type="ORF">PHMEG_00028865</name>
</gene>
<dbReference type="OrthoDB" id="114589at2759"/>
<dbReference type="EMBL" id="NBNE01007959">
    <property type="protein sequence ID" value="OWZ00032.1"/>
    <property type="molecule type" value="Genomic_DNA"/>
</dbReference>
<organism evidence="1 2">
    <name type="scientific">Phytophthora megakarya</name>
    <dbReference type="NCBI Taxonomy" id="4795"/>
    <lineage>
        <taxon>Eukaryota</taxon>
        <taxon>Sar</taxon>
        <taxon>Stramenopiles</taxon>
        <taxon>Oomycota</taxon>
        <taxon>Peronosporomycetes</taxon>
        <taxon>Peronosporales</taxon>
        <taxon>Peronosporaceae</taxon>
        <taxon>Phytophthora</taxon>
    </lineage>
</organism>
<evidence type="ECO:0000313" key="1">
    <source>
        <dbReference type="EMBL" id="OWZ00032.1"/>
    </source>
</evidence>
<sequence>MKTHTETRQILALLERAFAHNTAMGELQGVDALMEQLRLYSQCFGRPMLQLQCVESVTPGVMTAVAKLSLTMSEVTLQHVFPHLAESTDDADDRSELYQRLLGQRLDCSSSMTFLFDEGSGRVVRLETCVDVVTPLLRVLGNVKDVLDVLEHSRMTAECTISGPTRQ</sequence>
<evidence type="ECO:0000313" key="2">
    <source>
        <dbReference type="Proteomes" id="UP000198211"/>
    </source>
</evidence>
<accession>A0A225V3Y6</accession>
<protein>
    <submittedName>
        <fullName evidence="1">Bzip transcription factor</fullName>
    </submittedName>
</protein>
<dbReference type="Proteomes" id="UP000198211">
    <property type="component" value="Unassembled WGS sequence"/>
</dbReference>
<keyword evidence="2" id="KW-1185">Reference proteome</keyword>
<reference evidence="2" key="1">
    <citation type="submission" date="2017-03" db="EMBL/GenBank/DDBJ databases">
        <title>Phytopthora megakarya and P. palmivora, two closely related causual agents of cacao black pod achieved similar genome size and gene model numbers by different mechanisms.</title>
        <authorList>
            <person name="Ali S."/>
            <person name="Shao J."/>
            <person name="Larry D.J."/>
            <person name="Kronmiller B."/>
            <person name="Shen D."/>
            <person name="Strem M.D."/>
            <person name="Melnick R.L."/>
            <person name="Guiltinan M.J."/>
            <person name="Tyler B.M."/>
            <person name="Meinhardt L.W."/>
            <person name="Bailey B.A."/>
        </authorList>
    </citation>
    <scope>NUCLEOTIDE SEQUENCE [LARGE SCALE GENOMIC DNA]</scope>
    <source>
        <strain evidence="2">zdho120</strain>
    </source>
</reference>
<proteinExistence type="predicted"/>
<dbReference type="AlphaFoldDB" id="A0A225V3Y6"/>
<comment type="caution">
    <text evidence="1">The sequence shown here is derived from an EMBL/GenBank/DDBJ whole genome shotgun (WGS) entry which is preliminary data.</text>
</comment>
<name>A0A225V3Y6_9STRA</name>